<dbReference type="EMBL" id="JAMFTH010000005">
    <property type="protein sequence ID" value="MCP8900376.1"/>
    <property type="molecule type" value="Genomic_DNA"/>
</dbReference>
<reference evidence="2" key="2">
    <citation type="submission" date="2023-01" db="EMBL/GenBank/DDBJ databases">
        <title>Gilvimarinus xylanilyticus HB14 isolated from Caulerpa lentillifera aquaculture base in Hainan, China.</title>
        <authorList>
            <person name="Zhang Y.-J."/>
        </authorList>
    </citation>
    <scope>NUCLEOTIDE SEQUENCE</scope>
    <source>
        <strain evidence="2">HB14</strain>
    </source>
</reference>
<dbReference type="AlphaFoldDB" id="A0A9X2I1G6"/>
<protein>
    <submittedName>
        <fullName evidence="2">Uncharacterized protein</fullName>
    </submittedName>
</protein>
<dbReference type="Proteomes" id="UP001139319">
    <property type="component" value="Unassembled WGS sequence"/>
</dbReference>
<sequence>MIEFLQKYAAELIAAFAAILAALANWRVVQAERRVRILQKAERRTDVLVEIEYQNAVIGKLALVTAQKIELLQRFPTVLSFTDSEMKRLHSNLDMLRTLKSQEEEQRKLGELAGGGNNVTLHHQALADIRRLRVRLEAELENETNHYSQLLEAARDKDT</sequence>
<dbReference type="RefSeq" id="WP_253968669.1">
    <property type="nucleotide sequence ID" value="NZ_JAMFTH010000005.1"/>
</dbReference>
<keyword evidence="1" id="KW-0175">Coiled coil</keyword>
<evidence type="ECO:0000256" key="1">
    <source>
        <dbReference type="SAM" id="Coils"/>
    </source>
</evidence>
<organism evidence="2 3">
    <name type="scientific">Gilvimarinus xylanilyticus</name>
    <dbReference type="NCBI Taxonomy" id="2944139"/>
    <lineage>
        <taxon>Bacteria</taxon>
        <taxon>Pseudomonadati</taxon>
        <taxon>Pseudomonadota</taxon>
        <taxon>Gammaproteobacteria</taxon>
        <taxon>Cellvibrionales</taxon>
        <taxon>Cellvibrionaceae</taxon>
        <taxon>Gilvimarinus</taxon>
    </lineage>
</organism>
<reference evidence="2" key="1">
    <citation type="submission" date="2022-05" db="EMBL/GenBank/DDBJ databases">
        <authorList>
            <person name="Sun H.-N."/>
        </authorList>
    </citation>
    <scope>NUCLEOTIDE SEQUENCE</scope>
    <source>
        <strain evidence="2">HB14</strain>
    </source>
</reference>
<name>A0A9X2I1G6_9GAMM</name>
<gene>
    <name evidence="2" type="ORF">M6D89_13810</name>
</gene>
<evidence type="ECO:0000313" key="3">
    <source>
        <dbReference type="Proteomes" id="UP001139319"/>
    </source>
</evidence>
<feature type="coiled-coil region" evidence="1">
    <location>
        <begin position="86"/>
        <end position="157"/>
    </location>
</feature>
<proteinExistence type="predicted"/>
<accession>A0A9X2I1G6</accession>
<evidence type="ECO:0000313" key="2">
    <source>
        <dbReference type="EMBL" id="MCP8900376.1"/>
    </source>
</evidence>
<keyword evidence="3" id="KW-1185">Reference proteome</keyword>
<comment type="caution">
    <text evidence="2">The sequence shown here is derived from an EMBL/GenBank/DDBJ whole genome shotgun (WGS) entry which is preliminary data.</text>
</comment>